<sequence length="105" mass="11451">MARLVGGRHVCCRTDGPPIPPPQHFVQGLSSPSCKMSSGHLPATELNMRTPSWATPGNLSQCFKSFSLCLNESLLRKGVCRCAHISPNVNLYPLAFGFAYIFSRS</sequence>
<gene>
    <name evidence="1" type="ORF">PoB_000333400</name>
</gene>
<comment type="caution">
    <text evidence="1">The sequence shown here is derived from an EMBL/GenBank/DDBJ whole genome shotgun (WGS) entry which is preliminary data.</text>
</comment>
<evidence type="ECO:0000313" key="2">
    <source>
        <dbReference type="Proteomes" id="UP000735302"/>
    </source>
</evidence>
<dbReference type="Proteomes" id="UP000735302">
    <property type="component" value="Unassembled WGS sequence"/>
</dbReference>
<dbReference type="AlphaFoldDB" id="A0AAV3Y1J2"/>
<name>A0AAV3Y1J2_9GAST</name>
<keyword evidence="2" id="KW-1185">Reference proteome</keyword>
<dbReference type="EMBL" id="BLXT01000427">
    <property type="protein sequence ID" value="GFN76828.1"/>
    <property type="molecule type" value="Genomic_DNA"/>
</dbReference>
<accession>A0AAV3Y1J2</accession>
<proteinExistence type="predicted"/>
<evidence type="ECO:0000313" key="1">
    <source>
        <dbReference type="EMBL" id="GFN76828.1"/>
    </source>
</evidence>
<organism evidence="1 2">
    <name type="scientific">Plakobranchus ocellatus</name>
    <dbReference type="NCBI Taxonomy" id="259542"/>
    <lineage>
        <taxon>Eukaryota</taxon>
        <taxon>Metazoa</taxon>
        <taxon>Spiralia</taxon>
        <taxon>Lophotrochozoa</taxon>
        <taxon>Mollusca</taxon>
        <taxon>Gastropoda</taxon>
        <taxon>Heterobranchia</taxon>
        <taxon>Euthyneura</taxon>
        <taxon>Panpulmonata</taxon>
        <taxon>Sacoglossa</taxon>
        <taxon>Placobranchoidea</taxon>
        <taxon>Plakobranchidae</taxon>
        <taxon>Plakobranchus</taxon>
    </lineage>
</organism>
<reference evidence="1 2" key="1">
    <citation type="journal article" date="2021" name="Elife">
        <title>Chloroplast acquisition without the gene transfer in kleptoplastic sea slugs, Plakobranchus ocellatus.</title>
        <authorList>
            <person name="Maeda T."/>
            <person name="Takahashi S."/>
            <person name="Yoshida T."/>
            <person name="Shimamura S."/>
            <person name="Takaki Y."/>
            <person name="Nagai Y."/>
            <person name="Toyoda A."/>
            <person name="Suzuki Y."/>
            <person name="Arimoto A."/>
            <person name="Ishii H."/>
            <person name="Satoh N."/>
            <person name="Nishiyama T."/>
            <person name="Hasebe M."/>
            <person name="Maruyama T."/>
            <person name="Minagawa J."/>
            <person name="Obokata J."/>
            <person name="Shigenobu S."/>
        </authorList>
    </citation>
    <scope>NUCLEOTIDE SEQUENCE [LARGE SCALE GENOMIC DNA]</scope>
</reference>
<protein>
    <submittedName>
        <fullName evidence="1">Uncharacterized protein</fullName>
    </submittedName>
</protein>